<dbReference type="AlphaFoldDB" id="A0A699Z6A1"/>
<keyword evidence="3" id="KW-1185">Reference proteome</keyword>
<gene>
    <name evidence="2" type="ORF">HaLaN_14836</name>
</gene>
<evidence type="ECO:0000256" key="1">
    <source>
        <dbReference type="SAM" id="MobiDB-lite"/>
    </source>
</evidence>
<dbReference type="EMBL" id="BLLF01001246">
    <property type="protein sequence ID" value="GFH18093.1"/>
    <property type="molecule type" value="Genomic_DNA"/>
</dbReference>
<dbReference type="Proteomes" id="UP000485058">
    <property type="component" value="Unassembled WGS sequence"/>
</dbReference>
<evidence type="ECO:0000313" key="3">
    <source>
        <dbReference type="Proteomes" id="UP000485058"/>
    </source>
</evidence>
<protein>
    <submittedName>
        <fullName evidence="2">Uncharacterized protein</fullName>
    </submittedName>
</protein>
<feature type="region of interest" description="Disordered" evidence="1">
    <location>
        <begin position="1"/>
        <end position="30"/>
    </location>
</feature>
<accession>A0A699Z6A1</accession>
<comment type="caution">
    <text evidence="2">The sequence shown here is derived from an EMBL/GenBank/DDBJ whole genome shotgun (WGS) entry which is preliminary data.</text>
</comment>
<sequence>MSLSGSSGTGLGTPTDASYPRPLNPLPLNSYKRKRRTWELAGASAQQMEEKVTVSIVDALGNKLRDQPPFRLPVDSGQLIATFKSKGDGVGDLLDAEGYEVPFGKAMQAGSYTYRVTEKITVSIVDAHDSKKNGQRHTFKPGPSTTWQAIVKELAKYGEGFLKDEEDNTVLLAGSEAKAGDYKYYVTAAAAQSQAASAGLVIPARLVEAVQDMAATLKAYTAPTLK</sequence>
<proteinExistence type="predicted"/>
<organism evidence="2 3">
    <name type="scientific">Haematococcus lacustris</name>
    <name type="common">Green alga</name>
    <name type="synonym">Haematococcus pluvialis</name>
    <dbReference type="NCBI Taxonomy" id="44745"/>
    <lineage>
        <taxon>Eukaryota</taxon>
        <taxon>Viridiplantae</taxon>
        <taxon>Chlorophyta</taxon>
        <taxon>core chlorophytes</taxon>
        <taxon>Chlorophyceae</taxon>
        <taxon>CS clade</taxon>
        <taxon>Chlamydomonadales</taxon>
        <taxon>Haematococcaceae</taxon>
        <taxon>Haematococcus</taxon>
    </lineage>
</organism>
<evidence type="ECO:0000313" key="2">
    <source>
        <dbReference type="EMBL" id="GFH18093.1"/>
    </source>
</evidence>
<name>A0A699Z6A1_HAELA</name>
<feature type="non-terminal residue" evidence="2">
    <location>
        <position position="226"/>
    </location>
</feature>
<reference evidence="2 3" key="1">
    <citation type="submission" date="2020-02" db="EMBL/GenBank/DDBJ databases">
        <title>Draft genome sequence of Haematococcus lacustris strain NIES-144.</title>
        <authorList>
            <person name="Morimoto D."/>
            <person name="Nakagawa S."/>
            <person name="Yoshida T."/>
            <person name="Sawayama S."/>
        </authorList>
    </citation>
    <scope>NUCLEOTIDE SEQUENCE [LARGE SCALE GENOMIC DNA]</scope>
    <source>
        <strain evidence="2 3">NIES-144</strain>
    </source>
</reference>